<evidence type="ECO:0000256" key="1">
    <source>
        <dbReference type="SAM" id="MobiDB-lite"/>
    </source>
</evidence>
<gene>
    <name evidence="3" type="ORF">RWH44_06095</name>
</gene>
<accession>A0ABU3SLL8</accession>
<reference evidence="3 4" key="1">
    <citation type="submission" date="2023-09" db="EMBL/GenBank/DDBJ databases">
        <title>Microbacterium fusihabitans sp. nov., Microbacterium phycihabitans sp. nov., and Microbacterium cervinum sp. nov., isolated from dried seaweeds of beach.</title>
        <authorList>
            <person name="Lee S.D."/>
        </authorList>
    </citation>
    <scope>NUCLEOTIDE SEQUENCE [LARGE SCALE GENOMIC DNA]</scope>
    <source>
        <strain evidence="3 4">KSW2-29</strain>
    </source>
</reference>
<evidence type="ECO:0000256" key="2">
    <source>
        <dbReference type="SAM" id="Phobius"/>
    </source>
</evidence>
<keyword evidence="4" id="KW-1185">Reference proteome</keyword>
<comment type="caution">
    <text evidence="3">The sequence shown here is derived from an EMBL/GenBank/DDBJ whole genome shotgun (WGS) entry which is preliminary data.</text>
</comment>
<feature type="compositionally biased region" description="Low complexity" evidence="1">
    <location>
        <begin position="41"/>
        <end position="51"/>
    </location>
</feature>
<keyword evidence="2" id="KW-1133">Transmembrane helix</keyword>
<proteinExistence type="predicted"/>
<keyword evidence="2" id="KW-0472">Membrane</keyword>
<organism evidence="3 4">
    <name type="scientific">Microbacterium phycohabitans</name>
    <dbReference type="NCBI Taxonomy" id="3075993"/>
    <lineage>
        <taxon>Bacteria</taxon>
        <taxon>Bacillati</taxon>
        <taxon>Actinomycetota</taxon>
        <taxon>Actinomycetes</taxon>
        <taxon>Micrococcales</taxon>
        <taxon>Microbacteriaceae</taxon>
        <taxon>Microbacterium</taxon>
    </lineage>
</organism>
<dbReference type="EMBL" id="JAWDIT010000002">
    <property type="protein sequence ID" value="MDU0345270.1"/>
    <property type="molecule type" value="Genomic_DNA"/>
</dbReference>
<keyword evidence="2" id="KW-0812">Transmembrane</keyword>
<name>A0ABU3SLL8_9MICO</name>
<sequence>MLSDAEQEERARLYARVYARGATVDQALVTRLHELDERARMAPAEPEADPAVWDGTAGTPEEAGGPAPDRRAEAQPGDTSGPISSPCRRFAVEVKRREALIPLLAAVAGLVAGVVVGATFSPPRAGGDIPELTYAATAEDRLPFPEMAGILDPASVRFVASTENGLVYVGRQPDVPGEVCIVVVFSSVADGADAQCGSTDVTAQVDPDTWVVIGEPSTAKMNNLLLSRFEVDQLSESISLYALRDRT</sequence>
<evidence type="ECO:0000313" key="4">
    <source>
        <dbReference type="Proteomes" id="UP001261125"/>
    </source>
</evidence>
<evidence type="ECO:0008006" key="5">
    <source>
        <dbReference type="Google" id="ProtNLM"/>
    </source>
</evidence>
<feature type="region of interest" description="Disordered" evidence="1">
    <location>
        <begin position="39"/>
        <end position="86"/>
    </location>
</feature>
<feature type="transmembrane region" description="Helical" evidence="2">
    <location>
        <begin position="99"/>
        <end position="120"/>
    </location>
</feature>
<protein>
    <recommendedName>
        <fullName evidence="5">Anti-sigma factor</fullName>
    </recommendedName>
</protein>
<evidence type="ECO:0000313" key="3">
    <source>
        <dbReference type="EMBL" id="MDU0345270.1"/>
    </source>
</evidence>
<dbReference type="RefSeq" id="WP_316003873.1">
    <property type="nucleotide sequence ID" value="NZ_JAWDIT010000002.1"/>
</dbReference>
<dbReference type="Proteomes" id="UP001261125">
    <property type="component" value="Unassembled WGS sequence"/>
</dbReference>